<evidence type="ECO:0000256" key="1">
    <source>
        <dbReference type="ARBA" id="ARBA00004651"/>
    </source>
</evidence>
<keyword evidence="3" id="KW-0813">Transport</keyword>
<evidence type="ECO:0000256" key="6">
    <source>
        <dbReference type="ARBA" id="ARBA00022779"/>
    </source>
</evidence>
<evidence type="ECO:0000256" key="3">
    <source>
        <dbReference type="ARBA" id="ARBA00022448"/>
    </source>
</evidence>
<dbReference type="InterPro" id="IPR000540">
    <property type="entry name" value="Flag_MotA_CS"/>
</dbReference>
<keyword evidence="7 9" id="KW-1133">Transmembrane helix</keyword>
<keyword evidence="11" id="KW-0966">Cell projection</keyword>
<dbReference type="InterPro" id="IPR002898">
    <property type="entry name" value="MotA_ExbB_proton_chnl"/>
</dbReference>
<feature type="transmembrane region" description="Helical" evidence="9">
    <location>
        <begin position="168"/>
        <end position="185"/>
    </location>
</feature>
<evidence type="ECO:0000259" key="10">
    <source>
        <dbReference type="Pfam" id="PF01618"/>
    </source>
</evidence>
<evidence type="ECO:0000256" key="9">
    <source>
        <dbReference type="SAM" id="Phobius"/>
    </source>
</evidence>
<dbReference type="PROSITE" id="PS01307">
    <property type="entry name" value="MOTA"/>
    <property type="match status" value="1"/>
</dbReference>
<evidence type="ECO:0000256" key="7">
    <source>
        <dbReference type="ARBA" id="ARBA00022989"/>
    </source>
</evidence>
<evidence type="ECO:0000313" key="11">
    <source>
        <dbReference type="EMBL" id="PZP53995.1"/>
    </source>
</evidence>
<feature type="transmembrane region" description="Helical" evidence="9">
    <location>
        <begin position="12"/>
        <end position="32"/>
    </location>
</feature>
<evidence type="ECO:0000313" key="12">
    <source>
        <dbReference type="Proteomes" id="UP000249739"/>
    </source>
</evidence>
<keyword evidence="5 9" id="KW-0812">Transmembrane</keyword>
<feature type="transmembrane region" description="Helical" evidence="9">
    <location>
        <begin position="197"/>
        <end position="216"/>
    </location>
</feature>
<gene>
    <name evidence="11" type="ORF">DI586_10420</name>
</gene>
<reference evidence="11 12" key="1">
    <citation type="submission" date="2017-08" db="EMBL/GenBank/DDBJ databases">
        <title>Infants hospitalized years apart are colonized by the same room-sourced microbial strains.</title>
        <authorList>
            <person name="Brooks B."/>
            <person name="Olm M.R."/>
            <person name="Firek B.A."/>
            <person name="Baker R."/>
            <person name="Thomas B.C."/>
            <person name="Morowitz M.J."/>
            <person name="Banfield J.F."/>
        </authorList>
    </citation>
    <scope>NUCLEOTIDE SEQUENCE [LARGE SCALE GENOMIC DNA]</scope>
    <source>
        <strain evidence="11">S2_006_000_R2_64</strain>
    </source>
</reference>
<dbReference type="AlphaFoldDB" id="A0A2W5FD40"/>
<sequence>MIPEDEETSPFSYASIIGAAFGALMIILAILIGTRNYLAFISLEGLLIVVGGSLAVAFMSFQANHVVAALKSIGFMFMKATATHETLHHDMVEIIAWAKIVKAKGMRGLEDETFNNPKNDSFVRYGLDMVVSNYSPEEVRTMMETAADATYERDTIPARVLQAMASHAPAFGMVGTLVGMVIMLGNFSGDMSGVGKGLSVALLATLYGVVTARLVYIPAASKIIQKQEGLRFRNQLITEGMVLLVANKTPRYIQDWLNSFLRPESHYDIDSKIQNIIKK</sequence>
<evidence type="ECO:0000256" key="4">
    <source>
        <dbReference type="ARBA" id="ARBA00022475"/>
    </source>
</evidence>
<name>A0A2W5FD40_9BACT</name>
<keyword evidence="6" id="KW-0283">Flagellar rotation</keyword>
<comment type="similarity">
    <text evidence="2">Belongs to the MotA family.</text>
</comment>
<dbReference type="GO" id="GO:0006935">
    <property type="term" value="P:chemotaxis"/>
    <property type="evidence" value="ECO:0007669"/>
    <property type="project" value="InterPro"/>
</dbReference>
<dbReference type="GO" id="GO:0005886">
    <property type="term" value="C:plasma membrane"/>
    <property type="evidence" value="ECO:0007669"/>
    <property type="project" value="UniProtKB-SubCell"/>
</dbReference>
<keyword evidence="8 9" id="KW-0472">Membrane</keyword>
<dbReference type="GO" id="GO:0071978">
    <property type="term" value="P:bacterial-type flagellum-dependent swarming motility"/>
    <property type="evidence" value="ECO:0007669"/>
    <property type="project" value="InterPro"/>
</dbReference>
<protein>
    <submittedName>
        <fullName evidence="11">Flagellar motor protein MotA</fullName>
    </submittedName>
</protein>
<dbReference type="Pfam" id="PF01618">
    <property type="entry name" value="MotA_ExbB"/>
    <property type="match status" value="1"/>
</dbReference>
<proteinExistence type="inferred from homology"/>
<dbReference type="EMBL" id="QFOT01000156">
    <property type="protein sequence ID" value="PZP53995.1"/>
    <property type="molecule type" value="Genomic_DNA"/>
</dbReference>
<comment type="subcellular location">
    <subcellularLocation>
        <location evidence="1">Cell membrane</location>
        <topology evidence="1">Multi-pass membrane protein</topology>
    </subcellularLocation>
</comment>
<keyword evidence="11" id="KW-0969">Cilium</keyword>
<comment type="caution">
    <text evidence="11">The sequence shown here is derived from an EMBL/GenBank/DDBJ whole genome shotgun (WGS) entry which is preliminary data.</text>
</comment>
<evidence type="ECO:0000256" key="2">
    <source>
        <dbReference type="ARBA" id="ARBA00008038"/>
    </source>
</evidence>
<dbReference type="Proteomes" id="UP000249739">
    <property type="component" value="Unassembled WGS sequence"/>
</dbReference>
<evidence type="ECO:0000256" key="8">
    <source>
        <dbReference type="ARBA" id="ARBA00023136"/>
    </source>
</evidence>
<dbReference type="PANTHER" id="PTHR30433">
    <property type="entry name" value="CHEMOTAXIS PROTEIN MOTA"/>
    <property type="match status" value="1"/>
</dbReference>
<accession>A0A2W5FD40</accession>
<dbReference type="PANTHER" id="PTHR30433:SF2">
    <property type="entry name" value="MOTILITY PROTEIN A"/>
    <property type="match status" value="1"/>
</dbReference>
<dbReference type="InterPro" id="IPR047055">
    <property type="entry name" value="MotA-like"/>
</dbReference>
<feature type="domain" description="MotA/TolQ/ExbB proton channel" evidence="10">
    <location>
        <begin position="119"/>
        <end position="228"/>
    </location>
</feature>
<keyword evidence="4" id="KW-1003">Cell membrane</keyword>
<feature type="transmembrane region" description="Helical" evidence="9">
    <location>
        <begin position="38"/>
        <end position="61"/>
    </location>
</feature>
<evidence type="ECO:0000256" key="5">
    <source>
        <dbReference type="ARBA" id="ARBA00022692"/>
    </source>
</evidence>
<keyword evidence="11" id="KW-0282">Flagellum</keyword>
<organism evidence="11 12">
    <name type="scientific">Micavibrio aeruginosavorus</name>
    <dbReference type="NCBI Taxonomy" id="349221"/>
    <lineage>
        <taxon>Bacteria</taxon>
        <taxon>Pseudomonadati</taxon>
        <taxon>Bdellovibrionota</taxon>
        <taxon>Bdellovibrionia</taxon>
        <taxon>Bdellovibrionales</taxon>
        <taxon>Pseudobdellovibrionaceae</taxon>
        <taxon>Micavibrio</taxon>
    </lineage>
</organism>